<accession>A0AAD6Z8S3</accession>
<dbReference type="InterPro" id="IPR051681">
    <property type="entry name" value="Ser/Thr_Kinases-Pseudokinases"/>
</dbReference>
<comment type="caution">
    <text evidence="3">The sequence shown here is derived from an EMBL/GenBank/DDBJ whole genome shotgun (WGS) entry which is preliminary data.</text>
</comment>
<feature type="compositionally biased region" description="Polar residues" evidence="1">
    <location>
        <begin position="30"/>
        <end position="43"/>
    </location>
</feature>
<dbReference type="PANTHER" id="PTHR44329">
    <property type="entry name" value="SERINE/THREONINE-PROTEIN KINASE TNNI3K-RELATED"/>
    <property type="match status" value="1"/>
</dbReference>
<evidence type="ECO:0000259" key="2">
    <source>
        <dbReference type="PROSITE" id="PS50011"/>
    </source>
</evidence>
<dbReference type="PROSITE" id="PS50011">
    <property type="entry name" value="PROTEIN_KINASE_DOM"/>
    <property type="match status" value="1"/>
</dbReference>
<proteinExistence type="predicted"/>
<dbReference type="Pfam" id="PF07714">
    <property type="entry name" value="PK_Tyr_Ser-Thr"/>
    <property type="match status" value="1"/>
</dbReference>
<dbReference type="Gene3D" id="1.10.510.10">
    <property type="entry name" value="Transferase(Phosphotransferase) domain 1"/>
    <property type="match status" value="1"/>
</dbReference>
<evidence type="ECO:0000256" key="1">
    <source>
        <dbReference type="SAM" id="MobiDB-lite"/>
    </source>
</evidence>
<dbReference type="InterPro" id="IPR000719">
    <property type="entry name" value="Prot_kinase_dom"/>
</dbReference>
<name>A0AAD6Z8S3_9AGAR</name>
<dbReference type="GO" id="GO:0004674">
    <property type="term" value="F:protein serine/threonine kinase activity"/>
    <property type="evidence" value="ECO:0007669"/>
    <property type="project" value="TreeGrafter"/>
</dbReference>
<evidence type="ECO:0000313" key="4">
    <source>
        <dbReference type="Proteomes" id="UP001218218"/>
    </source>
</evidence>
<organism evidence="3 4">
    <name type="scientific">Mycena albidolilacea</name>
    <dbReference type="NCBI Taxonomy" id="1033008"/>
    <lineage>
        <taxon>Eukaryota</taxon>
        <taxon>Fungi</taxon>
        <taxon>Dikarya</taxon>
        <taxon>Basidiomycota</taxon>
        <taxon>Agaricomycotina</taxon>
        <taxon>Agaricomycetes</taxon>
        <taxon>Agaricomycetidae</taxon>
        <taxon>Agaricales</taxon>
        <taxon>Marasmiineae</taxon>
        <taxon>Mycenaceae</taxon>
        <taxon>Mycena</taxon>
    </lineage>
</organism>
<keyword evidence="3" id="KW-0418">Kinase</keyword>
<dbReference type="PROSITE" id="PS00108">
    <property type="entry name" value="PROTEIN_KINASE_ST"/>
    <property type="match status" value="1"/>
</dbReference>
<feature type="domain" description="Protein kinase" evidence="2">
    <location>
        <begin position="66"/>
        <end position="347"/>
    </location>
</feature>
<reference evidence="3" key="1">
    <citation type="submission" date="2023-03" db="EMBL/GenBank/DDBJ databases">
        <title>Massive genome expansion in bonnet fungi (Mycena s.s.) driven by repeated elements and novel gene families across ecological guilds.</title>
        <authorList>
            <consortium name="Lawrence Berkeley National Laboratory"/>
            <person name="Harder C.B."/>
            <person name="Miyauchi S."/>
            <person name="Viragh M."/>
            <person name="Kuo A."/>
            <person name="Thoen E."/>
            <person name="Andreopoulos B."/>
            <person name="Lu D."/>
            <person name="Skrede I."/>
            <person name="Drula E."/>
            <person name="Henrissat B."/>
            <person name="Morin E."/>
            <person name="Kohler A."/>
            <person name="Barry K."/>
            <person name="LaButti K."/>
            <person name="Morin E."/>
            <person name="Salamov A."/>
            <person name="Lipzen A."/>
            <person name="Mereny Z."/>
            <person name="Hegedus B."/>
            <person name="Baldrian P."/>
            <person name="Stursova M."/>
            <person name="Weitz H."/>
            <person name="Taylor A."/>
            <person name="Grigoriev I.V."/>
            <person name="Nagy L.G."/>
            <person name="Martin F."/>
            <person name="Kauserud H."/>
        </authorList>
    </citation>
    <scope>NUCLEOTIDE SEQUENCE</scope>
    <source>
        <strain evidence="3">CBHHK002</strain>
    </source>
</reference>
<dbReference type="PANTHER" id="PTHR44329:SF214">
    <property type="entry name" value="PROTEIN KINASE DOMAIN-CONTAINING PROTEIN"/>
    <property type="match status" value="1"/>
</dbReference>
<sequence length="357" mass="39497">MTDVVLALAKIRDDKSIDAGDSEPDLPEPTASTGNQGTNSSGEEMTFEETALVGFHGRDLSGRIKQDDQYPFAGGGNSNIYRGKLTRSDGRKIRVAIKMLRMSDDGTGQADEMLRRMKREVDVWSRLKHRNVLPFIGVCDDLAPIPVLISPFYKFGHVAKYISNHPDVSREELAFGVASGLQFLHENNIVHGDLKVQNVLVSKHGVPCISDFGISKIVSRRGFTTSNVGTAPYMAPELFFVIDGSEAGPHVSSSPSTTTNSDVYSYALLVLEILTAQPPKARPSRPIITTRIRAELRPKRTDYDPSKVSQGLWSVLDRCWAFEPVLRPSISEVLDDLTRCFLPRPWLDQEPAEIGSR</sequence>
<gene>
    <name evidence="3" type="ORF">DFH08DRAFT_896703</name>
</gene>
<dbReference type="AlphaFoldDB" id="A0AAD6Z8S3"/>
<protein>
    <submittedName>
        <fullName evidence="3">Kinase-like domain-containing protein</fullName>
    </submittedName>
</protein>
<dbReference type="Proteomes" id="UP001218218">
    <property type="component" value="Unassembled WGS sequence"/>
</dbReference>
<dbReference type="SUPFAM" id="SSF56112">
    <property type="entry name" value="Protein kinase-like (PK-like)"/>
    <property type="match status" value="1"/>
</dbReference>
<dbReference type="InterPro" id="IPR008271">
    <property type="entry name" value="Ser/Thr_kinase_AS"/>
</dbReference>
<keyword evidence="4" id="KW-1185">Reference proteome</keyword>
<evidence type="ECO:0000313" key="3">
    <source>
        <dbReference type="EMBL" id="KAJ7312554.1"/>
    </source>
</evidence>
<feature type="region of interest" description="Disordered" evidence="1">
    <location>
        <begin position="16"/>
        <end position="44"/>
    </location>
</feature>
<dbReference type="GO" id="GO:0005524">
    <property type="term" value="F:ATP binding"/>
    <property type="evidence" value="ECO:0007669"/>
    <property type="project" value="InterPro"/>
</dbReference>
<dbReference type="EMBL" id="JARIHO010000071">
    <property type="protein sequence ID" value="KAJ7312554.1"/>
    <property type="molecule type" value="Genomic_DNA"/>
</dbReference>
<dbReference type="SMART" id="SM00220">
    <property type="entry name" value="S_TKc"/>
    <property type="match status" value="1"/>
</dbReference>
<dbReference type="InterPro" id="IPR011009">
    <property type="entry name" value="Kinase-like_dom_sf"/>
</dbReference>
<dbReference type="InterPro" id="IPR001245">
    <property type="entry name" value="Ser-Thr/Tyr_kinase_cat_dom"/>
</dbReference>
<keyword evidence="3" id="KW-0808">Transferase</keyword>